<evidence type="ECO:0000313" key="1">
    <source>
        <dbReference type="EMBL" id="OJT11317.1"/>
    </source>
</evidence>
<sequence length="287" mass="32089">MPSPWRSYKPTLVFEISAAADKSEGAKLCLVCRTAQYWVMHILYDTVVLSSSATIERFATSINGARSSTSGASLTELKPSAFVRKLWIGPTSSIDQVDLSYSSPAWPILRICAILALCQSLHTLAIMNVHQKSWPRLALDVPRGVRALWIGPVHGKADWRYLSCAPSAREFLTMDTYMTEDELRQIVRSPSIRRVRRFFSRPVGLGALQQLGCVEGAQGLEKLEIVCCSSSKEEAAMALEEACQTYRYEPTPHVALIPRSHMYKGRCDPLALLHDDWLDAPYVRCIL</sequence>
<dbReference type="AlphaFoldDB" id="A0A1M2VUN2"/>
<keyword evidence="2" id="KW-1185">Reference proteome</keyword>
<dbReference type="EMBL" id="MNAD01000660">
    <property type="protein sequence ID" value="OJT11317.1"/>
    <property type="molecule type" value="Genomic_DNA"/>
</dbReference>
<accession>A0A1M2VUN2</accession>
<dbReference type="Proteomes" id="UP000184267">
    <property type="component" value="Unassembled WGS sequence"/>
</dbReference>
<evidence type="ECO:0000313" key="2">
    <source>
        <dbReference type="Proteomes" id="UP000184267"/>
    </source>
</evidence>
<protein>
    <recommendedName>
        <fullName evidence="3">F-box domain-containing protein</fullName>
    </recommendedName>
</protein>
<proteinExistence type="predicted"/>
<reference evidence="1 2" key="1">
    <citation type="submission" date="2016-10" db="EMBL/GenBank/DDBJ databases">
        <title>Genome sequence of the basidiomycete white-rot fungus Trametes pubescens.</title>
        <authorList>
            <person name="Makela M.R."/>
            <person name="Granchi Z."/>
            <person name="Peng M."/>
            <person name="De Vries R.P."/>
            <person name="Grigoriev I."/>
            <person name="Riley R."/>
            <person name="Hilden K."/>
        </authorList>
    </citation>
    <scope>NUCLEOTIDE SEQUENCE [LARGE SCALE GENOMIC DNA]</scope>
    <source>
        <strain evidence="1 2">FBCC735</strain>
    </source>
</reference>
<organism evidence="1 2">
    <name type="scientific">Trametes pubescens</name>
    <name type="common">White-rot fungus</name>
    <dbReference type="NCBI Taxonomy" id="154538"/>
    <lineage>
        <taxon>Eukaryota</taxon>
        <taxon>Fungi</taxon>
        <taxon>Dikarya</taxon>
        <taxon>Basidiomycota</taxon>
        <taxon>Agaricomycotina</taxon>
        <taxon>Agaricomycetes</taxon>
        <taxon>Polyporales</taxon>
        <taxon>Polyporaceae</taxon>
        <taxon>Trametes</taxon>
    </lineage>
</organism>
<gene>
    <name evidence="1" type="ORF">TRAPUB_12192</name>
</gene>
<evidence type="ECO:0008006" key="3">
    <source>
        <dbReference type="Google" id="ProtNLM"/>
    </source>
</evidence>
<dbReference type="OrthoDB" id="2998779at2759"/>
<comment type="caution">
    <text evidence="1">The sequence shown here is derived from an EMBL/GenBank/DDBJ whole genome shotgun (WGS) entry which is preliminary data.</text>
</comment>
<dbReference type="OMA" id="IGRTHND"/>
<name>A0A1M2VUN2_TRAPU</name>